<comment type="caution">
    <text evidence="1">The sequence shown here is derived from an EMBL/GenBank/DDBJ whole genome shotgun (WGS) entry which is preliminary data.</text>
</comment>
<name>A0ABV2H0N6_9HYPH</name>
<gene>
    <name evidence="1" type="ORF">ABID21_000074</name>
</gene>
<evidence type="ECO:0000313" key="2">
    <source>
        <dbReference type="Proteomes" id="UP001549031"/>
    </source>
</evidence>
<proteinExistence type="predicted"/>
<evidence type="ECO:0000313" key="1">
    <source>
        <dbReference type="EMBL" id="MET3583982.1"/>
    </source>
</evidence>
<dbReference type="RefSeq" id="WP_247242041.1">
    <property type="nucleotide sequence ID" value="NZ_JALJRA010000001.1"/>
</dbReference>
<accession>A0ABV2H0N6</accession>
<sequence length="89" mass="9738">MQQRLDEIGCGIFGPADIETMRDAFLLAIDDGKSLDEREDGEVLAQVIIRLYRMGLVDPGKLAPVASLLASSKLLRPSNFHRVPEDATA</sequence>
<dbReference type="EMBL" id="JBEPLJ010000001">
    <property type="protein sequence ID" value="MET3583982.1"/>
    <property type="molecule type" value="Genomic_DNA"/>
</dbReference>
<organism evidence="1 2">
    <name type="scientific">Pseudorhizobium tarimense</name>
    <dbReference type="NCBI Taxonomy" id="1079109"/>
    <lineage>
        <taxon>Bacteria</taxon>
        <taxon>Pseudomonadati</taxon>
        <taxon>Pseudomonadota</taxon>
        <taxon>Alphaproteobacteria</taxon>
        <taxon>Hyphomicrobiales</taxon>
        <taxon>Rhizobiaceae</taxon>
        <taxon>Rhizobium/Agrobacterium group</taxon>
        <taxon>Pseudorhizobium</taxon>
    </lineage>
</organism>
<dbReference type="Proteomes" id="UP001549031">
    <property type="component" value="Unassembled WGS sequence"/>
</dbReference>
<reference evidence="1 2" key="1">
    <citation type="submission" date="2024-06" db="EMBL/GenBank/DDBJ databases">
        <title>Genomic Encyclopedia of Type Strains, Phase IV (KMG-IV): sequencing the most valuable type-strain genomes for metagenomic binning, comparative biology and taxonomic classification.</title>
        <authorList>
            <person name="Goeker M."/>
        </authorList>
    </citation>
    <scope>NUCLEOTIDE SEQUENCE [LARGE SCALE GENOMIC DNA]</scope>
    <source>
        <strain evidence="1 2">DSM 105042</strain>
    </source>
</reference>
<protein>
    <submittedName>
        <fullName evidence="1">Uncharacterized protein</fullName>
    </submittedName>
</protein>
<keyword evidence="2" id="KW-1185">Reference proteome</keyword>